<dbReference type="EMBL" id="VRSV01000001">
    <property type="protein sequence ID" value="TXK12151.1"/>
    <property type="molecule type" value="Genomic_DNA"/>
</dbReference>
<evidence type="ECO:0000313" key="2">
    <source>
        <dbReference type="Proteomes" id="UP000321034"/>
    </source>
</evidence>
<keyword evidence="2" id="KW-1185">Reference proteome</keyword>
<reference evidence="1 2" key="1">
    <citation type="submission" date="2019-08" db="EMBL/GenBank/DDBJ databases">
        <authorList>
            <person name="Dong K."/>
        </authorList>
    </citation>
    <scope>NUCLEOTIDE SEQUENCE [LARGE SCALE GENOMIC DNA]</scope>
    <source>
        <strain evidence="1 2">JCM14558</strain>
    </source>
</reference>
<dbReference type="RefSeq" id="WP_147892893.1">
    <property type="nucleotide sequence ID" value="NZ_BAAANR010000001.1"/>
</dbReference>
<protein>
    <submittedName>
        <fullName evidence="1">Uncharacterized protein</fullName>
    </submittedName>
</protein>
<proteinExistence type="predicted"/>
<dbReference type="OrthoDB" id="5072576at2"/>
<comment type="caution">
    <text evidence="1">The sequence shown here is derived from an EMBL/GenBank/DDBJ whole genome shotgun (WGS) entry which is preliminary data.</text>
</comment>
<accession>A0A5C8I1S8</accession>
<evidence type="ECO:0000313" key="1">
    <source>
        <dbReference type="EMBL" id="TXK12151.1"/>
    </source>
</evidence>
<organism evidence="1 2">
    <name type="scientific">Microbacterium hatanonis</name>
    <dbReference type="NCBI Taxonomy" id="404366"/>
    <lineage>
        <taxon>Bacteria</taxon>
        <taxon>Bacillati</taxon>
        <taxon>Actinomycetota</taxon>
        <taxon>Actinomycetes</taxon>
        <taxon>Micrococcales</taxon>
        <taxon>Microbacteriaceae</taxon>
        <taxon>Microbacterium</taxon>
    </lineage>
</organism>
<gene>
    <name evidence="1" type="ORF">FVP77_01260</name>
</gene>
<dbReference type="AlphaFoldDB" id="A0A5C8I1S8"/>
<sequence length="85" mass="9512">MEEGAAMVMEARHIDQEEAHAQSEVPWNRIDLELYEIARDGVVVGFIEVAGPVFVALCGARYDRAVEVSQELTFHAAVAAVQRWR</sequence>
<name>A0A5C8I1S8_9MICO</name>
<dbReference type="Proteomes" id="UP000321034">
    <property type="component" value="Unassembled WGS sequence"/>
</dbReference>